<comment type="caution">
    <text evidence="1">The sequence shown here is derived from an EMBL/GenBank/DDBJ whole genome shotgun (WGS) entry which is preliminary data.</text>
</comment>
<proteinExistence type="predicted"/>
<protein>
    <submittedName>
        <fullName evidence="1">Uncharacterized protein</fullName>
    </submittedName>
</protein>
<keyword evidence="2" id="KW-1185">Reference proteome</keyword>
<evidence type="ECO:0000313" key="1">
    <source>
        <dbReference type="EMBL" id="KAJ3634421.1"/>
    </source>
</evidence>
<reference evidence="1" key="1">
    <citation type="journal article" date="2023" name="G3 (Bethesda)">
        <title>Whole genome assemblies of Zophobas morio and Tenebrio molitor.</title>
        <authorList>
            <person name="Kaur S."/>
            <person name="Stinson S.A."/>
            <person name="diCenzo G.C."/>
        </authorList>
    </citation>
    <scope>NUCLEOTIDE SEQUENCE</scope>
    <source>
        <strain evidence="1">QUZm001</strain>
    </source>
</reference>
<organism evidence="1 2">
    <name type="scientific">Zophobas morio</name>
    <dbReference type="NCBI Taxonomy" id="2755281"/>
    <lineage>
        <taxon>Eukaryota</taxon>
        <taxon>Metazoa</taxon>
        <taxon>Ecdysozoa</taxon>
        <taxon>Arthropoda</taxon>
        <taxon>Hexapoda</taxon>
        <taxon>Insecta</taxon>
        <taxon>Pterygota</taxon>
        <taxon>Neoptera</taxon>
        <taxon>Endopterygota</taxon>
        <taxon>Coleoptera</taxon>
        <taxon>Polyphaga</taxon>
        <taxon>Cucujiformia</taxon>
        <taxon>Tenebrionidae</taxon>
        <taxon>Zophobas</taxon>
    </lineage>
</organism>
<sequence>MVLREDYKRPLPHLRLLLVESPSIRSCLIDRANKGEALLLPSHRAPTRTACILINRVLCFSTLIFPCSMPRCIKSSNAKKPAQRPPQNLGILLLVQYFCI</sequence>
<accession>A0AA38HLB6</accession>
<dbReference type="EMBL" id="JALNTZ010000537">
    <property type="protein sequence ID" value="KAJ3634421.1"/>
    <property type="molecule type" value="Genomic_DNA"/>
</dbReference>
<evidence type="ECO:0000313" key="2">
    <source>
        <dbReference type="Proteomes" id="UP001168821"/>
    </source>
</evidence>
<gene>
    <name evidence="1" type="ORF">Zmor_019098</name>
</gene>
<dbReference type="Proteomes" id="UP001168821">
    <property type="component" value="Unassembled WGS sequence"/>
</dbReference>
<name>A0AA38HLB6_9CUCU</name>
<dbReference type="AlphaFoldDB" id="A0AA38HLB6"/>